<reference evidence="2" key="1">
    <citation type="submission" date="2021-01" db="EMBL/GenBank/DDBJ databases">
        <authorList>
            <person name="Corre E."/>
            <person name="Pelletier E."/>
            <person name="Niang G."/>
            <person name="Scheremetjew M."/>
            <person name="Finn R."/>
            <person name="Kale V."/>
            <person name="Holt S."/>
            <person name="Cochrane G."/>
            <person name="Meng A."/>
            <person name="Brown T."/>
            <person name="Cohen L."/>
        </authorList>
    </citation>
    <scope>NUCLEOTIDE SEQUENCE</scope>
    <source>
        <strain evidence="2">RCC1130</strain>
    </source>
</reference>
<dbReference type="EMBL" id="HBER01010591">
    <property type="protein sequence ID" value="CAD8530012.1"/>
    <property type="molecule type" value="Transcribed_RNA"/>
</dbReference>
<gene>
    <name evidence="2" type="ORF">CLEP1334_LOCUS5264</name>
</gene>
<dbReference type="AlphaFoldDB" id="A0A7S0NSU0"/>
<dbReference type="InterPro" id="IPR004260">
    <property type="entry name" value="Pyr-dimer_DNA_glycosylase"/>
</dbReference>
<evidence type="ECO:0000256" key="1">
    <source>
        <dbReference type="SAM" id="MobiDB-lite"/>
    </source>
</evidence>
<proteinExistence type="predicted"/>
<protein>
    <submittedName>
        <fullName evidence="2">Uncharacterized protein</fullName>
    </submittedName>
</protein>
<dbReference type="Pfam" id="PF03013">
    <property type="entry name" value="Pyr_excise"/>
    <property type="match status" value="1"/>
</dbReference>
<sequence>MITFLPCADFDAVARMLDDKRLGGQRTEAWAILKWLRSPEQYPKLVKAGYCAMWKGFEDLLVNYVNAMLREWARRGKKNDMLRPGDAVLGLQERPSPRVPPWLGEELLHACHRDALMAKLPEHYGQFGWAETGSAYDGSYLWPEEKEDGSWVLRWPKAAKRPEHPIGVGADTLSVAHAADADDTLTARGQRKRRRAEEQATPDRADLVAEWEHLTKAVLPKLASAQRWPIRFDHCFQRVALDAAFEGCWYDHLDRKKGAAIKQITVDDLERAVRAARRMEVEGIAAVRALDDASLRHRGKAPKKRMKTA</sequence>
<evidence type="ECO:0000313" key="2">
    <source>
        <dbReference type="EMBL" id="CAD8530012.1"/>
    </source>
</evidence>
<organism evidence="2">
    <name type="scientific">Calcidiscus leptoporus</name>
    <dbReference type="NCBI Taxonomy" id="127549"/>
    <lineage>
        <taxon>Eukaryota</taxon>
        <taxon>Haptista</taxon>
        <taxon>Haptophyta</taxon>
        <taxon>Prymnesiophyceae</taxon>
        <taxon>Coccolithales</taxon>
        <taxon>Calcidiscaceae</taxon>
        <taxon>Calcidiscus</taxon>
    </lineage>
</organism>
<accession>A0A7S0NSU0</accession>
<name>A0A7S0NSU0_9EUKA</name>
<feature type="region of interest" description="Disordered" evidence="1">
    <location>
        <begin position="181"/>
        <end position="202"/>
    </location>
</feature>